<dbReference type="PANTHER" id="PTHR43433">
    <property type="entry name" value="HYDROLASE, ALPHA/BETA FOLD FAMILY PROTEIN"/>
    <property type="match status" value="1"/>
</dbReference>
<dbReference type="Pfam" id="PF12697">
    <property type="entry name" value="Abhydrolase_6"/>
    <property type="match status" value="1"/>
</dbReference>
<feature type="domain" description="AB hydrolase-1" evidence="1">
    <location>
        <begin position="4"/>
        <end position="223"/>
    </location>
</feature>
<name>A0ABT5MH05_9BURK</name>
<gene>
    <name evidence="2" type="ORF">PSQ39_14630</name>
</gene>
<dbReference type="RefSeq" id="WP_273927564.1">
    <property type="nucleotide sequence ID" value="NZ_JAQSIO010000005.1"/>
</dbReference>
<keyword evidence="2" id="KW-0378">Hydrolase</keyword>
<dbReference type="GO" id="GO:0016787">
    <property type="term" value="F:hydrolase activity"/>
    <property type="evidence" value="ECO:0007669"/>
    <property type="project" value="UniProtKB-KW"/>
</dbReference>
<protein>
    <submittedName>
        <fullName evidence="2">Alpha/beta fold hydrolase</fullName>
    </submittedName>
</protein>
<evidence type="ECO:0000259" key="1">
    <source>
        <dbReference type="Pfam" id="PF12697"/>
    </source>
</evidence>
<comment type="caution">
    <text evidence="2">The sequence shown here is derived from an EMBL/GenBank/DDBJ whole genome shotgun (WGS) entry which is preliminary data.</text>
</comment>
<proteinExistence type="predicted"/>
<evidence type="ECO:0000313" key="3">
    <source>
        <dbReference type="Proteomes" id="UP001528672"/>
    </source>
</evidence>
<sequence length="243" mass="26700">MSTLILLPGLAARETLWLDQLNALPPDLPCAVSDVHFRHASIPHMARALLEEHPGPLALCGASMGGMVAMEAARQAPERIRALALLGTNAQPESAAMHAVRTQALARFRSGQWREVIEPNLALAFHADGLAQPALVARYWAFLEAAGPEALARQNEAVMTRPDARRDLSTLHCPTWVLCGEDDQLTPPACAQEIADLVPGAQLDWLPRCGHMLTWERPKEVNEWLLKWIALWHRPGGHQGSVR</sequence>
<dbReference type="InterPro" id="IPR000073">
    <property type="entry name" value="AB_hydrolase_1"/>
</dbReference>
<dbReference type="EMBL" id="JAQSIO010000005">
    <property type="protein sequence ID" value="MDD0815870.1"/>
    <property type="molecule type" value="Genomic_DNA"/>
</dbReference>
<dbReference type="PRINTS" id="PR00111">
    <property type="entry name" value="ABHYDROLASE"/>
</dbReference>
<dbReference type="Gene3D" id="3.40.50.1820">
    <property type="entry name" value="alpha/beta hydrolase"/>
    <property type="match status" value="1"/>
</dbReference>
<reference evidence="2 3" key="1">
    <citation type="submission" date="2023-02" db="EMBL/GenBank/DDBJ databases">
        <title>Bacterial whole genome sequence for Curvibacter sp. HBC28.</title>
        <authorList>
            <person name="Le V."/>
            <person name="Ko S.-R."/>
            <person name="Ahn C.-Y."/>
            <person name="Oh H.-M."/>
        </authorList>
    </citation>
    <scope>NUCLEOTIDE SEQUENCE [LARGE SCALE GENOMIC DNA]</scope>
    <source>
        <strain evidence="2 3">HBC28</strain>
    </source>
</reference>
<keyword evidence="3" id="KW-1185">Reference proteome</keyword>
<dbReference type="InterPro" id="IPR029058">
    <property type="entry name" value="AB_hydrolase_fold"/>
</dbReference>
<dbReference type="PANTHER" id="PTHR43433:SF4">
    <property type="entry name" value="NON-HEME CHLOROPEROXIDASE-RELATED"/>
    <property type="match status" value="1"/>
</dbReference>
<organism evidence="2 3">
    <name type="scientific">Curvibacter microcysteis</name>
    <dbReference type="NCBI Taxonomy" id="3026419"/>
    <lineage>
        <taxon>Bacteria</taxon>
        <taxon>Pseudomonadati</taxon>
        <taxon>Pseudomonadota</taxon>
        <taxon>Betaproteobacteria</taxon>
        <taxon>Burkholderiales</taxon>
        <taxon>Comamonadaceae</taxon>
        <taxon>Curvibacter</taxon>
    </lineage>
</organism>
<accession>A0ABT5MH05</accession>
<dbReference type="SUPFAM" id="SSF53474">
    <property type="entry name" value="alpha/beta-Hydrolases"/>
    <property type="match status" value="1"/>
</dbReference>
<dbReference type="Proteomes" id="UP001528672">
    <property type="component" value="Unassembled WGS sequence"/>
</dbReference>
<dbReference type="InterPro" id="IPR050471">
    <property type="entry name" value="AB_hydrolase"/>
</dbReference>
<evidence type="ECO:0000313" key="2">
    <source>
        <dbReference type="EMBL" id="MDD0815870.1"/>
    </source>
</evidence>